<name>A0A2S6BRP9_9PEZI</name>
<reference evidence="5" key="1">
    <citation type="journal article" date="2017" name="bioRxiv">
        <title>Conservation of a gene cluster reveals novel cercosporin biosynthetic mechanisms and extends production to the genus Colletotrichum.</title>
        <authorList>
            <person name="de Jonge R."/>
            <person name="Ebert M.K."/>
            <person name="Huitt-Roehl C.R."/>
            <person name="Pal P."/>
            <person name="Suttle J.C."/>
            <person name="Spanner R.E."/>
            <person name="Neubauer J.D."/>
            <person name="Jurick W.M.II."/>
            <person name="Stott K.A."/>
            <person name="Secor G.A."/>
            <person name="Thomma B.P.H.J."/>
            <person name="Van de Peer Y."/>
            <person name="Townsend C.A."/>
            <person name="Bolton M.D."/>
        </authorList>
    </citation>
    <scope>NUCLEOTIDE SEQUENCE [LARGE SCALE GENOMIC DNA]</scope>
    <source>
        <strain evidence="5">CBS538.71</strain>
    </source>
</reference>
<comment type="caution">
    <text evidence="4">The sequence shown here is derived from an EMBL/GenBank/DDBJ whole genome shotgun (WGS) entry which is preliminary data.</text>
</comment>
<evidence type="ECO:0000256" key="2">
    <source>
        <dbReference type="SAM" id="MobiDB-lite"/>
    </source>
</evidence>
<dbReference type="PRINTS" id="PR01217">
    <property type="entry name" value="PRICHEXTENSN"/>
</dbReference>
<keyword evidence="1 3" id="KW-0732">Signal</keyword>
<sequence length="294" mass="30587">MYTNSLLAVTGALLSLVSAVPHADPHRHHHKKDYVYVEHTEVVYETVPVTKTVWVEPGHSVPTPSNPPADKPASYPKPSSPEAPKNKAPAPPAYSAPPPPPAYSEPAPPAYSAPAPPAPKPESSPPQYVPPPPPAPTSTSTYVAPPAPTYAPPPVQEAPPPAPAPAPSQESSGSSGGQSSGLSGMAAPGKSYTGELTWYDVGLGSCGFTNTKDEHVVALSHEIFDAYSNGNPNKNPLCGCTVTITGKDGSKHQAKVVDRCVGCVAADLDLSQDFFNLVTNNGDGRVGGMEWCFD</sequence>
<feature type="compositionally biased region" description="Pro residues" evidence="2">
    <location>
        <begin position="145"/>
        <end position="166"/>
    </location>
</feature>
<protein>
    <recommendedName>
        <fullName evidence="6">RlpA-like protein double-psi beta-barrel domain-containing protein</fullName>
    </recommendedName>
</protein>
<dbReference type="InterPro" id="IPR036908">
    <property type="entry name" value="RlpA-like_sf"/>
</dbReference>
<dbReference type="InterPro" id="IPR051477">
    <property type="entry name" value="Expansin_CellWall"/>
</dbReference>
<dbReference type="Proteomes" id="UP000237631">
    <property type="component" value="Unassembled WGS sequence"/>
</dbReference>
<dbReference type="PANTHER" id="PTHR31836">
    <property type="match status" value="1"/>
</dbReference>
<dbReference type="AlphaFoldDB" id="A0A2S6BRP9"/>
<evidence type="ECO:0000256" key="3">
    <source>
        <dbReference type="SAM" id="SignalP"/>
    </source>
</evidence>
<dbReference type="SUPFAM" id="SSF50685">
    <property type="entry name" value="Barwin-like endoglucanases"/>
    <property type="match status" value="1"/>
</dbReference>
<dbReference type="OrthoDB" id="623670at2759"/>
<proteinExistence type="predicted"/>
<dbReference type="Gene3D" id="2.40.40.10">
    <property type="entry name" value="RlpA-like domain"/>
    <property type="match status" value="1"/>
</dbReference>
<dbReference type="CDD" id="cd22191">
    <property type="entry name" value="DPBB_RlpA_EXP_N-like"/>
    <property type="match status" value="1"/>
</dbReference>
<gene>
    <name evidence="4" type="ORF">CBER1_04863</name>
</gene>
<evidence type="ECO:0000256" key="1">
    <source>
        <dbReference type="ARBA" id="ARBA00022729"/>
    </source>
</evidence>
<feature type="compositionally biased region" description="Pro residues" evidence="2">
    <location>
        <begin position="89"/>
        <end position="136"/>
    </location>
</feature>
<accession>A0A2S6BRP9</accession>
<evidence type="ECO:0008006" key="6">
    <source>
        <dbReference type="Google" id="ProtNLM"/>
    </source>
</evidence>
<feature type="signal peptide" evidence="3">
    <location>
        <begin position="1"/>
        <end position="19"/>
    </location>
</feature>
<dbReference type="PANTHER" id="PTHR31836:SF28">
    <property type="entry name" value="SRCR DOMAIN-CONTAINING PROTEIN-RELATED"/>
    <property type="match status" value="1"/>
</dbReference>
<feature type="compositionally biased region" description="Low complexity" evidence="2">
    <location>
        <begin position="76"/>
        <end position="88"/>
    </location>
</feature>
<evidence type="ECO:0000313" key="4">
    <source>
        <dbReference type="EMBL" id="PPJ50142.1"/>
    </source>
</evidence>
<keyword evidence="5" id="KW-1185">Reference proteome</keyword>
<evidence type="ECO:0000313" key="5">
    <source>
        <dbReference type="Proteomes" id="UP000237631"/>
    </source>
</evidence>
<feature type="chain" id="PRO_5015566713" description="RlpA-like protein double-psi beta-barrel domain-containing protein" evidence="3">
    <location>
        <begin position="20"/>
        <end position="294"/>
    </location>
</feature>
<feature type="region of interest" description="Disordered" evidence="2">
    <location>
        <begin position="58"/>
        <end position="187"/>
    </location>
</feature>
<organism evidence="4 5">
    <name type="scientific">Cercospora berteroae</name>
    <dbReference type="NCBI Taxonomy" id="357750"/>
    <lineage>
        <taxon>Eukaryota</taxon>
        <taxon>Fungi</taxon>
        <taxon>Dikarya</taxon>
        <taxon>Ascomycota</taxon>
        <taxon>Pezizomycotina</taxon>
        <taxon>Dothideomycetes</taxon>
        <taxon>Dothideomycetidae</taxon>
        <taxon>Mycosphaerellales</taxon>
        <taxon>Mycosphaerellaceae</taxon>
        <taxon>Cercospora</taxon>
    </lineage>
</organism>
<dbReference type="EMBL" id="PNEN01001792">
    <property type="protein sequence ID" value="PPJ50142.1"/>
    <property type="molecule type" value="Genomic_DNA"/>
</dbReference>